<dbReference type="RefSeq" id="WP_203919540.1">
    <property type="nucleotide sequence ID" value="NZ_BONZ01000038.1"/>
</dbReference>
<dbReference type="Pfam" id="PF01370">
    <property type="entry name" value="Epimerase"/>
    <property type="match status" value="1"/>
</dbReference>
<gene>
    <name evidence="4" type="ORF">Raf01_41030</name>
</gene>
<evidence type="ECO:0000313" key="4">
    <source>
        <dbReference type="EMBL" id="GIH15931.1"/>
    </source>
</evidence>
<feature type="domain" description="NAD-dependent epimerase/dehydratase" evidence="3">
    <location>
        <begin position="8"/>
        <end position="219"/>
    </location>
</feature>
<keyword evidence="2" id="KW-0732">Signal</keyword>
<dbReference type="PROSITE" id="PS51257">
    <property type="entry name" value="PROKAR_LIPOPROTEIN"/>
    <property type="match status" value="1"/>
</dbReference>
<evidence type="ECO:0000313" key="5">
    <source>
        <dbReference type="Proteomes" id="UP000642748"/>
    </source>
</evidence>
<dbReference type="PANTHER" id="PTHR43000">
    <property type="entry name" value="DTDP-D-GLUCOSE 4,6-DEHYDRATASE-RELATED"/>
    <property type="match status" value="1"/>
</dbReference>
<evidence type="ECO:0000259" key="3">
    <source>
        <dbReference type="Pfam" id="PF01370"/>
    </source>
</evidence>
<dbReference type="SUPFAM" id="SSF51735">
    <property type="entry name" value="NAD(P)-binding Rossmann-fold domains"/>
    <property type="match status" value="1"/>
</dbReference>
<proteinExistence type="inferred from homology"/>
<organism evidence="4 5">
    <name type="scientific">Rugosimonospora africana</name>
    <dbReference type="NCBI Taxonomy" id="556532"/>
    <lineage>
        <taxon>Bacteria</taxon>
        <taxon>Bacillati</taxon>
        <taxon>Actinomycetota</taxon>
        <taxon>Actinomycetes</taxon>
        <taxon>Micromonosporales</taxon>
        <taxon>Micromonosporaceae</taxon>
        <taxon>Rugosimonospora</taxon>
    </lineage>
</organism>
<evidence type="ECO:0000256" key="2">
    <source>
        <dbReference type="SAM" id="SignalP"/>
    </source>
</evidence>
<sequence>MALRVAFLGGAGMIGSACAAEAVRAGVDLTVVTRTDGGRWPVPDGARHVHADVRDPAALRIALGATGYDAVVNWVGFTPAQLAPDVDMFAGRVGQYVFISTASVFSRPVPQLPVTESSPRRNNAWPYPKDKLDCETLLEAAYRERDFPVTIVRPAHVYDRTVVPVLAGWTAIDRMRRGRPAVVHGDGSSLWNLTHSEDFARAFVPLLGNLHAVGESVNVTSGEILTWDQIHQALAAAAGVPALLAHRSSESIETEVPNWGPVLRHDFGHSLFFDSTKLQRLVPGFAARVPFSAGARQIVEWYDADPARKRVDANLDAAFDRLAV</sequence>
<evidence type="ECO:0000256" key="1">
    <source>
        <dbReference type="ARBA" id="ARBA00007637"/>
    </source>
</evidence>
<reference evidence="4" key="1">
    <citation type="submission" date="2021-01" db="EMBL/GenBank/DDBJ databases">
        <title>Whole genome shotgun sequence of Rugosimonospora africana NBRC 104875.</title>
        <authorList>
            <person name="Komaki H."/>
            <person name="Tamura T."/>
        </authorList>
    </citation>
    <scope>NUCLEOTIDE SEQUENCE</scope>
    <source>
        <strain evidence="4">NBRC 104875</strain>
    </source>
</reference>
<dbReference type="InterPro" id="IPR001509">
    <property type="entry name" value="Epimerase_deHydtase"/>
</dbReference>
<dbReference type="EMBL" id="BONZ01000038">
    <property type="protein sequence ID" value="GIH15931.1"/>
    <property type="molecule type" value="Genomic_DNA"/>
</dbReference>
<name>A0A8J3QT08_9ACTN</name>
<feature type="signal peptide" evidence="2">
    <location>
        <begin position="1"/>
        <end position="19"/>
    </location>
</feature>
<comment type="caution">
    <text evidence="4">The sequence shown here is derived from an EMBL/GenBank/DDBJ whole genome shotgun (WGS) entry which is preliminary data.</text>
</comment>
<accession>A0A8J3QT08</accession>
<protein>
    <recommendedName>
        <fullName evidence="3">NAD-dependent epimerase/dehydratase domain-containing protein</fullName>
    </recommendedName>
</protein>
<dbReference type="AlphaFoldDB" id="A0A8J3QT08"/>
<feature type="chain" id="PRO_5035257977" description="NAD-dependent epimerase/dehydratase domain-containing protein" evidence="2">
    <location>
        <begin position="20"/>
        <end position="324"/>
    </location>
</feature>
<dbReference type="Proteomes" id="UP000642748">
    <property type="component" value="Unassembled WGS sequence"/>
</dbReference>
<keyword evidence="5" id="KW-1185">Reference proteome</keyword>
<comment type="similarity">
    <text evidence="1">Belongs to the NAD(P)-dependent epimerase/dehydratase family.</text>
</comment>
<dbReference type="InterPro" id="IPR036291">
    <property type="entry name" value="NAD(P)-bd_dom_sf"/>
</dbReference>
<dbReference type="Gene3D" id="3.40.50.720">
    <property type="entry name" value="NAD(P)-binding Rossmann-like Domain"/>
    <property type="match status" value="1"/>
</dbReference>